<reference evidence="15" key="1">
    <citation type="submission" date="2009-02" db="EMBL/GenBank/DDBJ databases">
        <authorList>
            <person name="Fulton L."/>
            <person name="Clifton S."/>
            <person name="Fulton B."/>
            <person name="Xu J."/>
            <person name="Minx P."/>
            <person name="Pepin K.H."/>
            <person name="Johnson M."/>
            <person name="Bhonagiri V."/>
            <person name="Nash W.E."/>
            <person name="Mardis E.R."/>
            <person name="Wilson R.K."/>
        </authorList>
    </citation>
    <scope>NUCLEOTIDE SEQUENCE [LARGE SCALE GENOMIC DNA]</scope>
    <source>
        <strain evidence="15">DSM 15053</strain>
    </source>
</reference>
<keyword evidence="15" id="KW-0378">Hydrolase</keyword>
<keyword evidence="10 12" id="KW-0594">Phospholipid biosynthesis</keyword>
<comment type="caution">
    <text evidence="15">The sequence shown here is derived from an EMBL/GenBank/DDBJ whole genome shotgun (WGS) entry which is preliminary data.</text>
</comment>
<evidence type="ECO:0000259" key="14">
    <source>
        <dbReference type="PROSITE" id="PS50035"/>
    </source>
</evidence>
<evidence type="ECO:0000256" key="4">
    <source>
        <dbReference type="ARBA" id="ARBA00022679"/>
    </source>
</evidence>
<evidence type="ECO:0000256" key="8">
    <source>
        <dbReference type="ARBA" id="ARBA00023098"/>
    </source>
</evidence>
<evidence type="ECO:0000256" key="5">
    <source>
        <dbReference type="ARBA" id="ARBA00022692"/>
    </source>
</evidence>
<dbReference type="PROSITE" id="PS50035">
    <property type="entry name" value="PLD"/>
    <property type="match status" value="2"/>
</dbReference>
<feature type="active site" evidence="12">
    <location>
        <position position="277"/>
    </location>
</feature>
<dbReference type="FunFam" id="3.30.870.10:FF:000014">
    <property type="entry name" value="Cardiolipin synthase"/>
    <property type="match status" value="1"/>
</dbReference>
<dbReference type="Gene3D" id="3.30.870.10">
    <property type="entry name" value="Endonuclease Chain A"/>
    <property type="match status" value="2"/>
</dbReference>
<dbReference type="HAMAP" id="MF_01916">
    <property type="entry name" value="Cardiolipin_synth_Cls"/>
    <property type="match status" value="1"/>
</dbReference>
<accession>C0C5Y0</accession>
<dbReference type="PANTHER" id="PTHR21248:SF22">
    <property type="entry name" value="PHOSPHOLIPASE D"/>
    <property type="match status" value="1"/>
</dbReference>
<dbReference type="SUPFAM" id="SSF56024">
    <property type="entry name" value="Phospholipase D/nuclease"/>
    <property type="match status" value="2"/>
</dbReference>
<keyword evidence="16" id="KW-1185">Reference proteome</keyword>
<dbReference type="EMBL" id="ABYI02000041">
    <property type="protein sequence ID" value="EEG72514.1"/>
    <property type="molecule type" value="Genomic_DNA"/>
</dbReference>
<dbReference type="InterPro" id="IPR030874">
    <property type="entry name" value="Cardiolipin_synth_Firmi"/>
</dbReference>
<keyword evidence="2 12" id="KW-1003">Cell membrane</keyword>
<sequence>MYIVSFFYFKCKRFDILGLLFSSDDVIIEHIRQEINKHTLWGSEIMMQNAAQAVGTAYWWIIDHLLFINIIFSLLIIFFQRRNPTTVWAWLLLLYFVPILGFILYLVLGQNFRKERMFKMKEIEGEIKYAVRRQEESIYRRKLRLRDPELERFKSLILYNLNEGEAVLTDNNDIRIYTDGREKFQALMTEMEHARNYIHLQYYIIRNDELWQEIEEVLVRKARQGVEVRVLFDSMGCRGMHNADWVRLEKAGIEVAEFFPAVLGKLQLRVNYRNHRKIVVIDGRIGFVGGFNIGREYLGLDKKFGYWRDTHICIEGSAVTSLAVRFVLDWNYAARENLFLEDRLFEIPTYIRNGRDPVQIISSGPDSRSQEIRNNYLRLIHMARSSIYIQTPYFIPDEDIRDALVIAARSGIDVRIMIPCKPDHPFVYWATYSYAGEMIEAGARCYTYDNGFLHTKCLCVDGLVSCIGTANMDIRSFSLNFEVNAVVYSARTTEKLMEAFENDIPKSTLITRKGYERRGLVIRVKEQFCRLLSPVL</sequence>
<dbReference type="eggNOG" id="COG1502">
    <property type="taxonomic scope" value="Bacteria"/>
</dbReference>
<keyword evidence="8 12" id="KW-0443">Lipid metabolism</keyword>
<evidence type="ECO:0000313" key="16">
    <source>
        <dbReference type="Proteomes" id="UP000004893"/>
    </source>
</evidence>
<dbReference type="GO" id="GO:0005886">
    <property type="term" value="C:plasma membrane"/>
    <property type="evidence" value="ECO:0007669"/>
    <property type="project" value="UniProtKB-SubCell"/>
</dbReference>
<feature type="domain" description="PLD phosphodiesterase" evidence="14">
    <location>
        <begin position="270"/>
        <end position="297"/>
    </location>
</feature>
<comment type="function">
    <text evidence="12">Catalyzes the reversible phosphatidyl group transfer from one phosphatidylglycerol molecule to another to form cardiolipin (CL) (diphosphatidylglycerol) and glycerol.</text>
</comment>
<comment type="catalytic activity">
    <reaction evidence="12">
        <text>2 a 1,2-diacyl-sn-glycero-3-phospho-(1'-sn-glycerol) = a cardiolipin + glycerol</text>
        <dbReference type="Rhea" id="RHEA:31451"/>
        <dbReference type="ChEBI" id="CHEBI:17754"/>
        <dbReference type="ChEBI" id="CHEBI:62237"/>
        <dbReference type="ChEBI" id="CHEBI:64716"/>
    </reaction>
</comment>
<evidence type="ECO:0000256" key="9">
    <source>
        <dbReference type="ARBA" id="ARBA00023136"/>
    </source>
</evidence>
<evidence type="ECO:0000313" key="15">
    <source>
        <dbReference type="EMBL" id="EEG72514.1"/>
    </source>
</evidence>
<evidence type="ECO:0000256" key="10">
    <source>
        <dbReference type="ARBA" id="ARBA00023209"/>
    </source>
</evidence>
<dbReference type="Proteomes" id="UP000004893">
    <property type="component" value="Unassembled WGS sequence"/>
</dbReference>
<feature type="active site" evidence="12">
    <location>
        <position position="461"/>
    </location>
</feature>
<keyword evidence="5 12" id="KW-0812">Transmembrane</keyword>
<evidence type="ECO:0000256" key="6">
    <source>
        <dbReference type="ARBA" id="ARBA00022737"/>
    </source>
</evidence>
<evidence type="ECO:0000256" key="7">
    <source>
        <dbReference type="ARBA" id="ARBA00022989"/>
    </source>
</evidence>
<dbReference type="AlphaFoldDB" id="C0C5Y0"/>
<name>C0C5Y0_9FIRM</name>
<keyword evidence="3 12" id="KW-0444">Lipid biosynthesis</keyword>
<dbReference type="HOGENOM" id="CLU_038053_1_2_9"/>
<keyword evidence="9 12" id="KW-0472">Membrane</keyword>
<dbReference type="Pfam" id="PF13396">
    <property type="entry name" value="PLDc_N"/>
    <property type="match status" value="1"/>
</dbReference>
<dbReference type="SMART" id="SM00155">
    <property type="entry name" value="PLDc"/>
    <property type="match status" value="2"/>
</dbReference>
<evidence type="ECO:0000256" key="1">
    <source>
        <dbReference type="ARBA" id="ARBA00004651"/>
    </source>
</evidence>
<keyword evidence="4 12" id="KW-0808">Transferase</keyword>
<evidence type="ECO:0000256" key="12">
    <source>
        <dbReference type="HAMAP-Rule" id="MF_01916"/>
    </source>
</evidence>
<comment type="subcellular location">
    <subcellularLocation>
        <location evidence="1 12">Cell membrane</location>
        <topology evidence="1 12">Multi-pass membrane protein</topology>
    </subcellularLocation>
</comment>
<dbReference type="STRING" id="553973.CLOHYLEM_07517"/>
<feature type="active site" evidence="12">
    <location>
        <position position="275"/>
    </location>
</feature>
<keyword evidence="11 12" id="KW-1208">Phospholipid metabolism</keyword>
<feature type="active site" evidence="12">
    <location>
        <position position="456"/>
    </location>
</feature>
<evidence type="ECO:0000256" key="11">
    <source>
        <dbReference type="ARBA" id="ARBA00023264"/>
    </source>
</evidence>
<gene>
    <name evidence="15" type="ORF">CLOHYLEM_07517</name>
</gene>
<dbReference type="EC" id="2.7.8.-" evidence="12 13"/>
<evidence type="ECO:0000256" key="2">
    <source>
        <dbReference type="ARBA" id="ARBA00022475"/>
    </source>
</evidence>
<dbReference type="GO" id="GO:0016787">
    <property type="term" value="F:hydrolase activity"/>
    <property type="evidence" value="ECO:0007669"/>
    <property type="project" value="UniProtKB-KW"/>
</dbReference>
<dbReference type="PANTHER" id="PTHR21248">
    <property type="entry name" value="CARDIOLIPIN SYNTHASE"/>
    <property type="match status" value="1"/>
</dbReference>
<reference evidence="15" key="2">
    <citation type="submission" date="2013-06" db="EMBL/GenBank/DDBJ databases">
        <title>Draft genome sequence of Clostridium hylemonae (DSM 15053).</title>
        <authorList>
            <person name="Sudarsanam P."/>
            <person name="Ley R."/>
            <person name="Guruge J."/>
            <person name="Turnbaugh P.J."/>
            <person name="Mahowald M."/>
            <person name="Liep D."/>
            <person name="Gordon J."/>
        </authorList>
    </citation>
    <scope>NUCLEOTIDE SEQUENCE</scope>
    <source>
        <strain evidence="15">DSM 15053</strain>
    </source>
</reference>
<dbReference type="InterPro" id="IPR022924">
    <property type="entry name" value="Cardiolipin_synthase"/>
</dbReference>
<feature type="domain" description="PLD phosphodiesterase" evidence="14">
    <location>
        <begin position="449"/>
        <end position="476"/>
    </location>
</feature>
<dbReference type="NCBIfam" id="TIGR04265">
    <property type="entry name" value="bac_cardiolipin"/>
    <property type="match status" value="1"/>
</dbReference>
<dbReference type="InterPro" id="IPR025202">
    <property type="entry name" value="PLD-like_dom"/>
</dbReference>
<keyword evidence="6" id="KW-0677">Repeat</keyword>
<feature type="transmembrane region" description="Helical" evidence="12">
    <location>
        <begin position="57"/>
        <end position="81"/>
    </location>
</feature>
<dbReference type="CDD" id="cd09110">
    <property type="entry name" value="PLDc_CLS_1"/>
    <property type="match status" value="1"/>
</dbReference>
<feature type="active site" evidence="12">
    <location>
        <position position="454"/>
    </location>
</feature>
<comment type="similarity">
    <text evidence="12">Belongs to the phospholipase D family. Cardiolipin synthase subfamily.</text>
</comment>
<protein>
    <recommendedName>
        <fullName evidence="12 13">Cardiolipin synthase</fullName>
        <shortName evidence="12">CL synthase</shortName>
        <ecNumber evidence="12 13">2.7.8.-</ecNumber>
    </recommendedName>
</protein>
<feature type="active site" evidence="12">
    <location>
        <position position="282"/>
    </location>
</feature>
<feature type="transmembrane region" description="Helical" evidence="12">
    <location>
        <begin position="87"/>
        <end position="108"/>
    </location>
</feature>
<dbReference type="CDD" id="cd09112">
    <property type="entry name" value="PLDc_CLS_2"/>
    <property type="match status" value="1"/>
</dbReference>
<proteinExistence type="inferred from homology"/>
<keyword evidence="7 12" id="KW-1133">Transmembrane helix</keyword>
<evidence type="ECO:0000256" key="3">
    <source>
        <dbReference type="ARBA" id="ARBA00022516"/>
    </source>
</evidence>
<evidence type="ECO:0000256" key="13">
    <source>
        <dbReference type="NCBIfam" id="TIGR04265"/>
    </source>
</evidence>
<dbReference type="GO" id="GO:0008808">
    <property type="term" value="F:cardiolipin synthase activity"/>
    <property type="evidence" value="ECO:0007669"/>
    <property type="project" value="UniProtKB-UniRule"/>
</dbReference>
<dbReference type="Pfam" id="PF13091">
    <property type="entry name" value="PLDc_2"/>
    <property type="match status" value="2"/>
</dbReference>
<organism evidence="15 16">
    <name type="scientific">[Clostridium] hylemonae DSM 15053</name>
    <dbReference type="NCBI Taxonomy" id="553973"/>
    <lineage>
        <taxon>Bacteria</taxon>
        <taxon>Bacillati</taxon>
        <taxon>Bacillota</taxon>
        <taxon>Clostridia</taxon>
        <taxon>Lachnospirales</taxon>
        <taxon>Lachnospiraceae</taxon>
    </lineage>
</organism>
<dbReference type="InterPro" id="IPR001736">
    <property type="entry name" value="PLipase_D/transphosphatidylase"/>
</dbReference>
<dbReference type="GO" id="GO:0032049">
    <property type="term" value="P:cardiolipin biosynthetic process"/>
    <property type="evidence" value="ECO:0007669"/>
    <property type="project" value="UniProtKB-UniRule"/>
</dbReference>
<dbReference type="InterPro" id="IPR027379">
    <property type="entry name" value="CLS_N"/>
</dbReference>